<dbReference type="InterPro" id="IPR006027">
    <property type="entry name" value="NusB_RsmB_TIM44"/>
</dbReference>
<evidence type="ECO:0000259" key="7">
    <source>
        <dbReference type="Pfam" id="PF01029"/>
    </source>
</evidence>
<dbReference type="InterPro" id="IPR035926">
    <property type="entry name" value="NusB-like_sf"/>
</dbReference>
<dbReference type="EMBL" id="JBHSAP010000018">
    <property type="protein sequence ID" value="MFC4078220.1"/>
    <property type="molecule type" value="Genomic_DNA"/>
</dbReference>
<evidence type="ECO:0000256" key="2">
    <source>
        <dbReference type="ARBA" id="ARBA00022814"/>
    </source>
</evidence>
<evidence type="ECO:0000256" key="3">
    <source>
        <dbReference type="ARBA" id="ARBA00022884"/>
    </source>
</evidence>
<reference evidence="9" key="1">
    <citation type="journal article" date="2019" name="Int. J. Syst. Evol. Microbiol.">
        <title>The Global Catalogue of Microorganisms (GCM) 10K type strain sequencing project: providing services to taxonomists for standard genome sequencing and annotation.</title>
        <authorList>
            <consortium name="The Broad Institute Genomics Platform"/>
            <consortium name="The Broad Institute Genome Sequencing Center for Infectious Disease"/>
            <person name="Wu L."/>
            <person name="Ma J."/>
        </authorList>
    </citation>
    <scope>NUCLEOTIDE SEQUENCE [LARGE SCALE GENOMIC DNA]</scope>
    <source>
        <strain evidence="9">IBRC-M 10813</strain>
    </source>
</reference>
<keyword evidence="5 6" id="KW-0804">Transcription</keyword>
<keyword evidence="2 6" id="KW-0889">Transcription antitermination</keyword>
<accession>A0ABV8JKA4</accession>
<gene>
    <name evidence="6 8" type="primary">nusB</name>
    <name evidence="8" type="ORF">ACFOUO_15580</name>
</gene>
<dbReference type="HAMAP" id="MF_00073">
    <property type="entry name" value="NusB"/>
    <property type="match status" value="1"/>
</dbReference>
<dbReference type="SUPFAM" id="SSF48013">
    <property type="entry name" value="NusB-like"/>
    <property type="match status" value="1"/>
</dbReference>
<protein>
    <recommendedName>
        <fullName evidence="6">Transcription antitermination protein NusB</fullName>
    </recommendedName>
    <alternativeName>
        <fullName evidence="6">Antitermination factor NusB</fullName>
    </alternativeName>
</protein>
<dbReference type="InterPro" id="IPR011605">
    <property type="entry name" value="NusB_fam"/>
</dbReference>
<keyword evidence="9" id="KW-1185">Reference proteome</keyword>
<organism evidence="8 9">
    <name type="scientific">Salinithrix halophila</name>
    <dbReference type="NCBI Taxonomy" id="1485204"/>
    <lineage>
        <taxon>Bacteria</taxon>
        <taxon>Bacillati</taxon>
        <taxon>Bacillota</taxon>
        <taxon>Bacilli</taxon>
        <taxon>Bacillales</taxon>
        <taxon>Thermoactinomycetaceae</taxon>
        <taxon>Salinithrix</taxon>
    </lineage>
</organism>
<comment type="function">
    <text evidence="6">Involved in transcription antitermination. Required for transcription of ribosomal RNA (rRNA) genes. Binds specifically to the boxA antiterminator sequence of the ribosomal RNA (rrn) operons.</text>
</comment>
<evidence type="ECO:0000313" key="8">
    <source>
        <dbReference type="EMBL" id="MFC4078220.1"/>
    </source>
</evidence>
<evidence type="ECO:0000313" key="9">
    <source>
        <dbReference type="Proteomes" id="UP001595843"/>
    </source>
</evidence>
<name>A0ABV8JKA4_9BACL</name>
<comment type="similarity">
    <text evidence="1 6">Belongs to the NusB family.</text>
</comment>
<dbReference type="Pfam" id="PF01029">
    <property type="entry name" value="NusB"/>
    <property type="match status" value="1"/>
</dbReference>
<dbReference type="RefSeq" id="WP_380706041.1">
    <property type="nucleotide sequence ID" value="NZ_JBHSAP010000018.1"/>
</dbReference>
<evidence type="ECO:0000256" key="1">
    <source>
        <dbReference type="ARBA" id="ARBA00005952"/>
    </source>
</evidence>
<dbReference type="NCBIfam" id="NF001223">
    <property type="entry name" value="PRK00202.1-1"/>
    <property type="match status" value="1"/>
</dbReference>
<evidence type="ECO:0000256" key="4">
    <source>
        <dbReference type="ARBA" id="ARBA00023015"/>
    </source>
</evidence>
<dbReference type="NCBIfam" id="TIGR01951">
    <property type="entry name" value="nusB"/>
    <property type="match status" value="1"/>
</dbReference>
<keyword evidence="4 6" id="KW-0805">Transcription regulation</keyword>
<feature type="domain" description="NusB/RsmB/TIM44" evidence="7">
    <location>
        <begin position="4"/>
        <end position="134"/>
    </location>
</feature>
<keyword evidence="3 6" id="KW-0694">RNA-binding</keyword>
<proteinExistence type="inferred from homology"/>
<dbReference type="PANTHER" id="PTHR11078">
    <property type="entry name" value="N UTILIZATION SUBSTANCE PROTEIN B-RELATED"/>
    <property type="match status" value="1"/>
</dbReference>
<comment type="caution">
    <text evidence="8">The sequence shown here is derived from an EMBL/GenBank/DDBJ whole genome shotgun (WGS) entry which is preliminary data.</text>
</comment>
<evidence type="ECO:0000256" key="6">
    <source>
        <dbReference type="HAMAP-Rule" id="MF_00073"/>
    </source>
</evidence>
<dbReference type="CDD" id="cd00619">
    <property type="entry name" value="Terminator_NusB"/>
    <property type="match status" value="1"/>
</dbReference>
<dbReference type="Gene3D" id="1.10.940.10">
    <property type="entry name" value="NusB-like"/>
    <property type="match status" value="1"/>
</dbReference>
<dbReference type="PANTHER" id="PTHR11078:SF3">
    <property type="entry name" value="ANTITERMINATION NUSB DOMAIN-CONTAINING PROTEIN"/>
    <property type="match status" value="1"/>
</dbReference>
<evidence type="ECO:0000256" key="5">
    <source>
        <dbReference type="ARBA" id="ARBA00023163"/>
    </source>
</evidence>
<dbReference type="Proteomes" id="UP001595843">
    <property type="component" value="Unassembled WGS sequence"/>
</dbReference>
<sequence>MGRRQARERTLQALYQLEMNPGAGEQVFTEHKSRLEEDVERKEDLAFFHRLMEGVRKHRNRLDPIIQRFLKKDWTLSRLSLVDRMILRMAVYELLFEEEVPFGATLNEAVELAKTFSTEESARFINGVLGNILKNMEEVQGTLSLEEK</sequence>